<evidence type="ECO:0000313" key="1">
    <source>
        <dbReference type="EMBL" id="QJA66676.1"/>
    </source>
</evidence>
<dbReference type="AlphaFoldDB" id="A0A6M3JA90"/>
<proteinExistence type="predicted"/>
<name>A0A6M3JA90_9ZZZZ</name>
<reference evidence="1" key="1">
    <citation type="submission" date="2020-03" db="EMBL/GenBank/DDBJ databases">
        <title>The deep terrestrial virosphere.</title>
        <authorList>
            <person name="Holmfeldt K."/>
            <person name="Nilsson E."/>
            <person name="Simone D."/>
            <person name="Lopez-Fernandez M."/>
            <person name="Wu X."/>
            <person name="de Brujin I."/>
            <person name="Lundin D."/>
            <person name="Andersson A."/>
            <person name="Bertilsson S."/>
            <person name="Dopson M."/>
        </authorList>
    </citation>
    <scope>NUCLEOTIDE SEQUENCE</scope>
    <source>
        <strain evidence="1">MM415B00340</strain>
    </source>
</reference>
<gene>
    <name evidence="1" type="ORF">MM415B00340_0060</name>
</gene>
<protein>
    <submittedName>
        <fullName evidence="1">Uncharacterized protein</fullName>
    </submittedName>
</protein>
<dbReference type="EMBL" id="MT141558">
    <property type="protein sequence ID" value="QJA66676.1"/>
    <property type="molecule type" value="Genomic_DNA"/>
</dbReference>
<accession>A0A6M3JA90</accession>
<organism evidence="1">
    <name type="scientific">viral metagenome</name>
    <dbReference type="NCBI Taxonomy" id="1070528"/>
    <lineage>
        <taxon>unclassified sequences</taxon>
        <taxon>metagenomes</taxon>
        <taxon>organismal metagenomes</taxon>
    </lineage>
</organism>
<sequence>MKDLSEARVEVHSTPQQIQDFMEGFLWKDILREFGMWLEMIHEGFEDHAADDRELYRCQGRAEAIRY</sequence>